<evidence type="ECO:0000256" key="3">
    <source>
        <dbReference type="ARBA" id="ARBA00022475"/>
    </source>
</evidence>
<evidence type="ECO:0000256" key="7">
    <source>
        <dbReference type="ARBA" id="ARBA00022927"/>
    </source>
</evidence>
<dbReference type="PROSITE" id="PS50928">
    <property type="entry name" value="ABC_TM1"/>
    <property type="match status" value="1"/>
</dbReference>
<dbReference type="Pfam" id="PF00528">
    <property type="entry name" value="BPD_transp_1"/>
    <property type="match status" value="1"/>
</dbReference>
<feature type="transmembrane region" description="Helical" evidence="12">
    <location>
        <begin position="114"/>
        <end position="137"/>
    </location>
</feature>
<evidence type="ECO:0000256" key="9">
    <source>
        <dbReference type="ARBA" id="ARBA00023136"/>
    </source>
</evidence>
<dbReference type="GO" id="GO:0005886">
    <property type="term" value="C:plasma membrane"/>
    <property type="evidence" value="ECO:0007669"/>
    <property type="project" value="UniProtKB-SubCell"/>
</dbReference>
<dbReference type="GO" id="GO:0015833">
    <property type="term" value="P:peptide transport"/>
    <property type="evidence" value="ECO:0007669"/>
    <property type="project" value="UniProtKB-KW"/>
</dbReference>
<feature type="transmembrane region" description="Helical" evidence="12">
    <location>
        <begin position="174"/>
        <end position="193"/>
    </location>
</feature>
<reference evidence="15 16" key="1">
    <citation type="submission" date="2020-08" db="EMBL/GenBank/DDBJ databases">
        <title>A Genomic Blueprint of the Chicken Gut Microbiome.</title>
        <authorList>
            <person name="Gilroy R."/>
            <person name="Ravi A."/>
            <person name="Getino M."/>
            <person name="Pursley I."/>
            <person name="Horton D.L."/>
            <person name="Alikhan N.-F."/>
            <person name="Baker D."/>
            <person name="Gharbi K."/>
            <person name="Hall N."/>
            <person name="Watson M."/>
            <person name="Adriaenssens E.M."/>
            <person name="Foster-Nyarko E."/>
            <person name="Jarju S."/>
            <person name="Secka A."/>
            <person name="Antonio M."/>
            <person name="Oren A."/>
            <person name="Chaudhuri R."/>
            <person name="La Ragione R.M."/>
            <person name="Hildebrand F."/>
            <person name="Pallen M.J."/>
        </authorList>
    </citation>
    <scope>NUCLEOTIDE SEQUENCE [LARGE SCALE GENOMIC DNA]</scope>
    <source>
        <strain evidence="15 16">Sa1BUA8</strain>
    </source>
</reference>
<dbReference type="Proteomes" id="UP000822993">
    <property type="component" value="Unassembled WGS sequence"/>
</dbReference>
<feature type="transmembrane region" description="Helical" evidence="12">
    <location>
        <begin position="149"/>
        <end position="168"/>
    </location>
</feature>
<gene>
    <name evidence="15" type="ORF">H9623_08465</name>
</gene>
<dbReference type="InterPro" id="IPR050366">
    <property type="entry name" value="BP-dependent_transpt_permease"/>
</dbReference>
<sequence length="344" mass="36959">MSNQTPPNDSASSATVENQIELKEVEGLSQGQIVRRRFFRHKGAVVALVVLVAIVLLAITSIGVGSWTGWWKFTPNETGTVIDGGAPNATHPFGQDEAGRDIFARVMRGTQTSLVIMTTVGLIALAMGIVVGALSGYFRGRTDSFLMRFTDLIITMPVIVIGAVLGLLSGGDNAIVFGAFLGLVLWPPLARLVRGEFLSLREREFVDAARVAGASSGRIIFKHMLPNAVGVIIVNTTLLLSSAILLETSLSYLGVGIQRPAVSLGLMISDYQEAFASRPWLFWWPGAFIVGIALCVNFIGDGLRDAFDPRQKNIPSERKMARAKRIERPKPSATGDALPEPGAS</sequence>
<evidence type="ECO:0000259" key="14">
    <source>
        <dbReference type="PROSITE" id="PS50928"/>
    </source>
</evidence>
<dbReference type="Pfam" id="PF12911">
    <property type="entry name" value="OppC_N"/>
    <property type="match status" value="1"/>
</dbReference>
<keyword evidence="4" id="KW-0997">Cell inner membrane</keyword>
<comment type="similarity">
    <text evidence="10">Belongs to the binding-protein-dependent transport system permease family. OppBC subfamily.</text>
</comment>
<feature type="region of interest" description="Disordered" evidence="13">
    <location>
        <begin position="314"/>
        <end position="344"/>
    </location>
</feature>
<dbReference type="InterPro" id="IPR000515">
    <property type="entry name" value="MetI-like"/>
</dbReference>
<evidence type="ECO:0000256" key="4">
    <source>
        <dbReference type="ARBA" id="ARBA00022519"/>
    </source>
</evidence>
<comment type="subcellular location">
    <subcellularLocation>
        <location evidence="1">Cell inner membrane</location>
        <topology evidence="1">Multi-pass membrane protein</topology>
    </subcellularLocation>
    <subcellularLocation>
        <location evidence="12">Cell membrane</location>
        <topology evidence="12">Multi-pass membrane protein</topology>
    </subcellularLocation>
</comment>
<keyword evidence="5 12" id="KW-0812">Transmembrane</keyword>
<dbReference type="CDD" id="cd06261">
    <property type="entry name" value="TM_PBP2"/>
    <property type="match status" value="1"/>
</dbReference>
<dbReference type="GO" id="GO:0055085">
    <property type="term" value="P:transmembrane transport"/>
    <property type="evidence" value="ECO:0007669"/>
    <property type="project" value="InterPro"/>
</dbReference>
<dbReference type="Gene3D" id="1.10.3720.10">
    <property type="entry name" value="MetI-like"/>
    <property type="match status" value="1"/>
</dbReference>
<evidence type="ECO:0000256" key="5">
    <source>
        <dbReference type="ARBA" id="ARBA00022692"/>
    </source>
</evidence>
<keyword evidence="8 12" id="KW-1133">Transmembrane helix</keyword>
<name>A0A9D5UA76_9CELL</name>
<dbReference type="PANTHER" id="PTHR43386">
    <property type="entry name" value="OLIGOPEPTIDE TRANSPORT SYSTEM PERMEASE PROTEIN APPC"/>
    <property type="match status" value="1"/>
</dbReference>
<evidence type="ECO:0000313" key="15">
    <source>
        <dbReference type="EMBL" id="MBE7700336.1"/>
    </source>
</evidence>
<feature type="compositionally biased region" description="Basic and acidic residues" evidence="13">
    <location>
        <begin position="314"/>
        <end position="330"/>
    </location>
</feature>
<evidence type="ECO:0000256" key="8">
    <source>
        <dbReference type="ARBA" id="ARBA00022989"/>
    </source>
</evidence>
<evidence type="ECO:0000256" key="11">
    <source>
        <dbReference type="ARBA" id="ARBA00072251"/>
    </source>
</evidence>
<feature type="transmembrane region" description="Helical" evidence="12">
    <location>
        <begin position="225"/>
        <end position="246"/>
    </location>
</feature>
<feature type="domain" description="ABC transmembrane type-1" evidence="14">
    <location>
        <begin position="110"/>
        <end position="300"/>
    </location>
</feature>
<dbReference type="InterPro" id="IPR025966">
    <property type="entry name" value="OppC_N"/>
</dbReference>
<keyword evidence="9 12" id="KW-0472">Membrane</keyword>
<evidence type="ECO:0000256" key="13">
    <source>
        <dbReference type="SAM" id="MobiDB-lite"/>
    </source>
</evidence>
<feature type="transmembrane region" description="Helical" evidence="12">
    <location>
        <begin position="281"/>
        <end position="300"/>
    </location>
</feature>
<keyword evidence="6" id="KW-0571">Peptide transport</keyword>
<keyword evidence="3" id="KW-1003">Cell membrane</keyword>
<evidence type="ECO:0000256" key="1">
    <source>
        <dbReference type="ARBA" id="ARBA00004429"/>
    </source>
</evidence>
<dbReference type="SUPFAM" id="SSF161098">
    <property type="entry name" value="MetI-like"/>
    <property type="match status" value="1"/>
</dbReference>
<keyword evidence="2 12" id="KW-0813">Transport</keyword>
<proteinExistence type="inferred from homology"/>
<organism evidence="15 16">
    <name type="scientific">Oerskovia douganii</name>
    <dbReference type="NCBI Taxonomy" id="2762210"/>
    <lineage>
        <taxon>Bacteria</taxon>
        <taxon>Bacillati</taxon>
        <taxon>Actinomycetota</taxon>
        <taxon>Actinomycetes</taxon>
        <taxon>Micrococcales</taxon>
        <taxon>Cellulomonadaceae</taxon>
        <taxon>Oerskovia</taxon>
    </lineage>
</organism>
<evidence type="ECO:0000256" key="10">
    <source>
        <dbReference type="ARBA" id="ARBA00024202"/>
    </source>
</evidence>
<dbReference type="EMBL" id="JACSPN010000008">
    <property type="protein sequence ID" value="MBE7700336.1"/>
    <property type="molecule type" value="Genomic_DNA"/>
</dbReference>
<comment type="caution">
    <text evidence="15">The sequence shown here is derived from an EMBL/GenBank/DDBJ whole genome shotgun (WGS) entry which is preliminary data.</text>
</comment>
<accession>A0A9D5UA76</accession>
<evidence type="ECO:0000256" key="2">
    <source>
        <dbReference type="ARBA" id="ARBA00022448"/>
    </source>
</evidence>
<dbReference type="InterPro" id="IPR035906">
    <property type="entry name" value="MetI-like_sf"/>
</dbReference>
<evidence type="ECO:0000313" key="16">
    <source>
        <dbReference type="Proteomes" id="UP000822993"/>
    </source>
</evidence>
<dbReference type="AlphaFoldDB" id="A0A9D5UA76"/>
<protein>
    <recommendedName>
        <fullName evidence="11">Oligopeptide transport system permease protein OppC</fullName>
    </recommendedName>
</protein>
<evidence type="ECO:0000256" key="12">
    <source>
        <dbReference type="RuleBase" id="RU363032"/>
    </source>
</evidence>
<keyword evidence="7" id="KW-0653">Protein transport</keyword>
<evidence type="ECO:0000256" key="6">
    <source>
        <dbReference type="ARBA" id="ARBA00022856"/>
    </source>
</evidence>
<feature type="transmembrane region" description="Helical" evidence="12">
    <location>
        <begin position="45"/>
        <end position="67"/>
    </location>
</feature>
<dbReference type="PANTHER" id="PTHR43386:SF2">
    <property type="entry name" value="OLIGOPEPTIDE TRANSPORT SYSTEM PERMEASE PROTEIN OPPC"/>
    <property type="match status" value="1"/>
</dbReference>
<keyword evidence="16" id="KW-1185">Reference proteome</keyword>
<dbReference type="GO" id="GO:0015031">
    <property type="term" value="P:protein transport"/>
    <property type="evidence" value="ECO:0007669"/>
    <property type="project" value="UniProtKB-KW"/>
</dbReference>
<dbReference type="RefSeq" id="WP_193719612.1">
    <property type="nucleotide sequence ID" value="NZ_JACSPN010000008.1"/>
</dbReference>